<dbReference type="GO" id="GO:0004525">
    <property type="term" value="F:ribonuclease III activity"/>
    <property type="evidence" value="ECO:0007669"/>
    <property type="project" value="UniProtKB-UniRule"/>
</dbReference>
<dbReference type="EMBL" id="JQJC01000014">
    <property type="protein sequence ID" value="KGN94942.1"/>
    <property type="molecule type" value="Genomic_DNA"/>
</dbReference>
<dbReference type="AlphaFoldDB" id="A0A0A2FXN7"/>
<keyword evidence="8" id="KW-0698">rRNA processing</keyword>
<dbReference type="InterPro" id="IPR000999">
    <property type="entry name" value="RNase_III_dom"/>
</dbReference>
<keyword evidence="5 8" id="KW-0255">Endonuclease</keyword>
<evidence type="ECO:0000256" key="1">
    <source>
        <dbReference type="ARBA" id="ARBA00000109"/>
    </source>
</evidence>
<keyword evidence="8" id="KW-0963">Cytoplasm</keyword>
<evidence type="ECO:0000313" key="11">
    <source>
        <dbReference type="EMBL" id="KGN94942.1"/>
    </source>
</evidence>
<dbReference type="Gene3D" id="1.10.1520.10">
    <property type="entry name" value="Ribonuclease III domain"/>
    <property type="match status" value="1"/>
</dbReference>
<reference evidence="12 14" key="2">
    <citation type="submission" date="2018-06" db="EMBL/GenBank/DDBJ databases">
        <authorList>
            <consortium name="Pathogen Informatics"/>
            <person name="Doyle S."/>
        </authorList>
    </citation>
    <scope>NUCLEOTIDE SEQUENCE [LARGE SCALE GENOMIC DNA]</scope>
    <source>
        <strain evidence="12 14">NCTC12858</strain>
    </source>
</reference>
<dbReference type="InterPro" id="IPR011907">
    <property type="entry name" value="RNase_III"/>
</dbReference>
<keyword evidence="6 8" id="KW-0378">Hydrolase</keyword>
<proteinExistence type="inferred from homology"/>
<evidence type="ECO:0000256" key="7">
    <source>
        <dbReference type="ARBA" id="ARBA00022884"/>
    </source>
</evidence>
<dbReference type="GO" id="GO:0006364">
    <property type="term" value="P:rRNA processing"/>
    <property type="evidence" value="ECO:0007669"/>
    <property type="project" value="UniProtKB-UniRule"/>
</dbReference>
<dbReference type="PANTHER" id="PTHR11207:SF0">
    <property type="entry name" value="RIBONUCLEASE 3"/>
    <property type="match status" value="1"/>
</dbReference>
<dbReference type="CDD" id="cd10845">
    <property type="entry name" value="DSRM_RNAse_III_family"/>
    <property type="match status" value="1"/>
</dbReference>
<sequence length="250" mass="28376">MLRSIIDFLRSPWRKRSSRGSLVALPSVLGFDPANWDLYSLAFRHSSCSLTALDGTQINNERLEFLGDSVLATAISHFLYCKYPQWQEGELSQRRGMLVKRAVNNKIAQEMGLGQMINAKMSINKMSQDTLGNALEALIGAIFLDKGYQQAETFVHEKFLHAFYELEGELEDETTNYKSQLLEWVQKHHLSLEYKMLREPGRSRGEFVCAVVVNGLRVGVGYGHNKKEAHQDASHNALKELTKAQQTIEQ</sequence>
<dbReference type="InterPro" id="IPR014720">
    <property type="entry name" value="dsRBD_dom"/>
</dbReference>
<evidence type="ECO:0000256" key="2">
    <source>
        <dbReference type="ARBA" id="ARBA00010183"/>
    </source>
</evidence>
<keyword evidence="7 8" id="KW-0694">RNA-binding</keyword>
<dbReference type="InterPro" id="IPR036389">
    <property type="entry name" value="RNase_III_sf"/>
</dbReference>
<dbReference type="Proteomes" id="UP000249300">
    <property type="component" value="Chromosome 1"/>
</dbReference>
<name>A0A0A2FXN7_9PORP</name>
<dbReference type="PROSITE" id="PS50142">
    <property type="entry name" value="RNASE_3_2"/>
    <property type="match status" value="1"/>
</dbReference>
<dbReference type="Pfam" id="PF00035">
    <property type="entry name" value="dsrm"/>
    <property type="match status" value="1"/>
</dbReference>
<comment type="catalytic activity">
    <reaction evidence="1 8">
        <text>Endonucleolytic cleavage to 5'-phosphomonoester.</text>
        <dbReference type="EC" id="3.1.26.3"/>
    </reaction>
</comment>
<evidence type="ECO:0000313" key="12">
    <source>
        <dbReference type="EMBL" id="SQH72587.1"/>
    </source>
</evidence>
<dbReference type="GO" id="GO:0003725">
    <property type="term" value="F:double-stranded RNA binding"/>
    <property type="evidence" value="ECO:0007669"/>
    <property type="project" value="TreeGrafter"/>
</dbReference>
<evidence type="ECO:0000313" key="14">
    <source>
        <dbReference type="Proteomes" id="UP000249300"/>
    </source>
</evidence>
<comment type="cofactor">
    <cofactor evidence="8">
        <name>Mg(2+)</name>
        <dbReference type="ChEBI" id="CHEBI:18420"/>
    </cofactor>
</comment>
<dbReference type="EC" id="3.1.26.3" evidence="8"/>
<dbReference type="SMART" id="SM00535">
    <property type="entry name" value="RIBOc"/>
    <property type="match status" value="1"/>
</dbReference>
<dbReference type="GO" id="GO:0046872">
    <property type="term" value="F:metal ion binding"/>
    <property type="evidence" value="ECO:0007669"/>
    <property type="project" value="UniProtKB-KW"/>
</dbReference>
<evidence type="ECO:0000256" key="3">
    <source>
        <dbReference type="ARBA" id="ARBA00022664"/>
    </source>
</evidence>
<comment type="function">
    <text evidence="8">Digests double-stranded RNA. Involved in the processing of primary rRNA transcript to yield the immediate precursors to the large and small rRNAs (23S and 16S). Processes some mRNAs, and tRNAs when they are encoded in the rRNA operon. Processes pre-crRNA and tracrRNA of type II CRISPR loci if present in the organism.</text>
</comment>
<dbReference type="Gene3D" id="3.30.160.20">
    <property type="match status" value="1"/>
</dbReference>
<comment type="subunit">
    <text evidence="8">Homodimer.</text>
</comment>
<feature type="binding site" evidence="8">
    <location>
        <position position="64"/>
    </location>
    <ligand>
        <name>Mg(2+)</name>
        <dbReference type="ChEBI" id="CHEBI:18420"/>
    </ligand>
</feature>
<comment type="similarity">
    <text evidence="2">Belongs to the ribonuclease III family.</text>
</comment>
<evidence type="ECO:0000256" key="8">
    <source>
        <dbReference type="HAMAP-Rule" id="MF_00104"/>
    </source>
</evidence>
<evidence type="ECO:0000313" key="13">
    <source>
        <dbReference type="Proteomes" id="UP000030136"/>
    </source>
</evidence>
<feature type="binding site" evidence="8">
    <location>
        <position position="133"/>
    </location>
    <ligand>
        <name>Mg(2+)</name>
        <dbReference type="ChEBI" id="CHEBI:18420"/>
    </ligand>
</feature>
<dbReference type="SUPFAM" id="SSF54768">
    <property type="entry name" value="dsRNA-binding domain-like"/>
    <property type="match status" value="1"/>
</dbReference>
<keyword evidence="3 8" id="KW-0507">mRNA processing</keyword>
<dbReference type="GO" id="GO:0010468">
    <property type="term" value="P:regulation of gene expression"/>
    <property type="evidence" value="ECO:0007669"/>
    <property type="project" value="TreeGrafter"/>
</dbReference>
<gene>
    <name evidence="8 12" type="primary">rnc</name>
    <name evidence="11" type="ORF">HQ38_05330</name>
    <name evidence="12" type="ORF">NCTC12858_00411</name>
</gene>
<dbReference type="Proteomes" id="UP000030136">
    <property type="component" value="Unassembled WGS sequence"/>
</dbReference>
<evidence type="ECO:0000256" key="6">
    <source>
        <dbReference type="ARBA" id="ARBA00022801"/>
    </source>
</evidence>
<feature type="domain" description="DRBM" evidence="9">
    <location>
        <begin position="176"/>
        <end position="243"/>
    </location>
</feature>
<reference evidence="11 13" key="1">
    <citation type="submission" date="2014-08" db="EMBL/GenBank/DDBJ databases">
        <title>Porphyromonas crevioricanis strain:COT-253_OH1447 Genome sequencing.</title>
        <authorList>
            <person name="Wallis C."/>
            <person name="Deusch O."/>
            <person name="O'Flynn C."/>
            <person name="Davis I."/>
            <person name="Jospin G."/>
            <person name="Darling A.E."/>
            <person name="Coil D.A."/>
            <person name="Alexiev A."/>
            <person name="Horsfall A."/>
            <person name="Kirkwood N."/>
            <person name="Harris S."/>
            <person name="Eisen J.A."/>
        </authorList>
    </citation>
    <scope>NUCLEOTIDE SEQUENCE [LARGE SCALE GENOMIC DNA]</scope>
    <source>
        <strain evidence="13">COT-253 OH1447</strain>
        <strain evidence="11">COT-253_OH1447</strain>
    </source>
</reference>
<dbReference type="NCBIfam" id="TIGR02191">
    <property type="entry name" value="RNaseIII"/>
    <property type="match status" value="1"/>
</dbReference>
<dbReference type="GO" id="GO:0006397">
    <property type="term" value="P:mRNA processing"/>
    <property type="evidence" value="ECO:0007669"/>
    <property type="project" value="UniProtKB-UniRule"/>
</dbReference>
<dbReference type="GO" id="GO:0019843">
    <property type="term" value="F:rRNA binding"/>
    <property type="evidence" value="ECO:0007669"/>
    <property type="project" value="UniProtKB-KW"/>
</dbReference>
<keyword evidence="8" id="KW-0479">Metal-binding</keyword>
<dbReference type="GO" id="GO:0005737">
    <property type="term" value="C:cytoplasm"/>
    <property type="evidence" value="ECO:0007669"/>
    <property type="project" value="UniProtKB-SubCell"/>
</dbReference>
<dbReference type="PROSITE" id="PS50137">
    <property type="entry name" value="DS_RBD"/>
    <property type="match status" value="1"/>
</dbReference>
<evidence type="ECO:0000256" key="5">
    <source>
        <dbReference type="ARBA" id="ARBA00022759"/>
    </source>
</evidence>
<dbReference type="SMART" id="SM00358">
    <property type="entry name" value="DSRM"/>
    <property type="match status" value="1"/>
</dbReference>
<dbReference type="OrthoDB" id="9805026at2"/>
<evidence type="ECO:0000256" key="4">
    <source>
        <dbReference type="ARBA" id="ARBA00022722"/>
    </source>
</evidence>
<keyword evidence="14" id="KW-1185">Reference proteome</keyword>
<dbReference type="GO" id="GO:0008033">
    <property type="term" value="P:tRNA processing"/>
    <property type="evidence" value="ECO:0007669"/>
    <property type="project" value="UniProtKB-KW"/>
</dbReference>
<feature type="domain" description="RNase III" evidence="10">
    <location>
        <begin position="22"/>
        <end position="147"/>
    </location>
</feature>
<dbReference type="CDD" id="cd00593">
    <property type="entry name" value="RIBOc"/>
    <property type="match status" value="1"/>
</dbReference>
<organism evidence="12 14">
    <name type="scientific">Porphyromonas crevioricanis</name>
    <dbReference type="NCBI Taxonomy" id="393921"/>
    <lineage>
        <taxon>Bacteria</taxon>
        <taxon>Pseudomonadati</taxon>
        <taxon>Bacteroidota</taxon>
        <taxon>Bacteroidia</taxon>
        <taxon>Bacteroidales</taxon>
        <taxon>Porphyromonadaceae</taxon>
        <taxon>Porphyromonas</taxon>
    </lineage>
</organism>
<keyword evidence="8" id="KW-0460">Magnesium</keyword>
<keyword evidence="8" id="KW-0819">tRNA processing</keyword>
<accession>A0A0A2FXN7</accession>
<feature type="binding site" evidence="8">
    <location>
        <position position="136"/>
    </location>
    <ligand>
        <name>Mg(2+)</name>
        <dbReference type="ChEBI" id="CHEBI:18420"/>
    </ligand>
</feature>
<dbReference type="Pfam" id="PF14622">
    <property type="entry name" value="Ribonucleas_3_3"/>
    <property type="match status" value="1"/>
</dbReference>
<evidence type="ECO:0000259" key="10">
    <source>
        <dbReference type="PROSITE" id="PS50142"/>
    </source>
</evidence>
<dbReference type="RefSeq" id="WP_023940648.1">
    <property type="nucleotide sequence ID" value="NZ_FUXH01000006.1"/>
</dbReference>
<dbReference type="STRING" id="393921.HQ45_05160"/>
<keyword evidence="4 8" id="KW-0540">Nuclease</keyword>
<dbReference type="eggNOG" id="COG0571">
    <property type="taxonomic scope" value="Bacteria"/>
</dbReference>
<feature type="active site" evidence="8">
    <location>
        <position position="136"/>
    </location>
</feature>
<keyword evidence="8" id="KW-0699">rRNA-binding</keyword>
<feature type="active site" evidence="8">
    <location>
        <position position="68"/>
    </location>
</feature>
<dbReference type="SUPFAM" id="SSF69065">
    <property type="entry name" value="RNase III domain-like"/>
    <property type="match status" value="1"/>
</dbReference>
<dbReference type="KEGG" id="pcre:NCTC12858_00411"/>
<protein>
    <recommendedName>
        <fullName evidence="8">Ribonuclease 3</fullName>
        <ecNumber evidence="8">3.1.26.3</ecNumber>
    </recommendedName>
    <alternativeName>
        <fullName evidence="8">Ribonuclease III</fullName>
        <shortName evidence="8">RNase III</shortName>
    </alternativeName>
</protein>
<dbReference type="PROSITE" id="PS00517">
    <property type="entry name" value="RNASE_3_1"/>
    <property type="match status" value="1"/>
</dbReference>
<comment type="subcellular location">
    <subcellularLocation>
        <location evidence="8">Cytoplasm</location>
    </subcellularLocation>
</comment>
<dbReference type="HAMAP" id="MF_00104">
    <property type="entry name" value="RNase_III"/>
    <property type="match status" value="1"/>
</dbReference>
<dbReference type="PANTHER" id="PTHR11207">
    <property type="entry name" value="RIBONUCLEASE III"/>
    <property type="match status" value="1"/>
</dbReference>
<dbReference type="EMBL" id="LS483447">
    <property type="protein sequence ID" value="SQH72587.1"/>
    <property type="molecule type" value="Genomic_DNA"/>
</dbReference>
<evidence type="ECO:0000259" key="9">
    <source>
        <dbReference type="PROSITE" id="PS50137"/>
    </source>
</evidence>